<dbReference type="InterPro" id="IPR011527">
    <property type="entry name" value="ABC1_TM_dom"/>
</dbReference>
<dbReference type="SUPFAM" id="SSF52540">
    <property type="entry name" value="P-loop containing nucleoside triphosphate hydrolases"/>
    <property type="match status" value="1"/>
</dbReference>
<evidence type="ECO:0000256" key="5">
    <source>
        <dbReference type="ARBA" id="ARBA00022741"/>
    </source>
</evidence>
<evidence type="ECO:0000313" key="12">
    <source>
        <dbReference type="EMBL" id="SDI31936.1"/>
    </source>
</evidence>
<feature type="transmembrane region" description="Helical" evidence="9">
    <location>
        <begin position="134"/>
        <end position="152"/>
    </location>
</feature>
<dbReference type="InterPro" id="IPR039421">
    <property type="entry name" value="Type_1_exporter"/>
</dbReference>
<dbReference type="InterPro" id="IPR027417">
    <property type="entry name" value="P-loop_NTPase"/>
</dbReference>
<dbReference type="Proteomes" id="UP000199050">
    <property type="component" value="Unassembled WGS sequence"/>
</dbReference>
<name>A0A1G8JL95_9BACL</name>
<keyword evidence="13" id="KW-1185">Reference proteome</keyword>
<dbReference type="PROSITE" id="PS50929">
    <property type="entry name" value="ABC_TM1F"/>
    <property type="match status" value="1"/>
</dbReference>
<feature type="domain" description="ABC transporter" evidence="10">
    <location>
        <begin position="333"/>
        <end position="571"/>
    </location>
</feature>
<keyword evidence="6 12" id="KW-0067">ATP-binding</keyword>
<keyword evidence="7 9" id="KW-1133">Transmembrane helix</keyword>
<keyword evidence="5" id="KW-0547">Nucleotide-binding</keyword>
<dbReference type="GO" id="GO:0015421">
    <property type="term" value="F:ABC-type oligopeptide transporter activity"/>
    <property type="evidence" value="ECO:0007669"/>
    <property type="project" value="TreeGrafter"/>
</dbReference>
<evidence type="ECO:0000259" key="10">
    <source>
        <dbReference type="PROSITE" id="PS50893"/>
    </source>
</evidence>
<dbReference type="PROSITE" id="PS50893">
    <property type="entry name" value="ABC_TRANSPORTER_2"/>
    <property type="match status" value="1"/>
</dbReference>
<dbReference type="PROSITE" id="PS00211">
    <property type="entry name" value="ABC_TRANSPORTER_1"/>
    <property type="match status" value="1"/>
</dbReference>
<accession>A0A1G8JL95</accession>
<dbReference type="SMART" id="SM00382">
    <property type="entry name" value="AAA"/>
    <property type="match status" value="1"/>
</dbReference>
<feature type="domain" description="ABC transmembrane type-1" evidence="11">
    <location>
        <begin position="17"/>
        <end position="299"/>
    </location>
</feature>
<evidence type="ECO:0000256" key="3">
    <source>
        <dbReference type="ARBA" id="ARBA00022475"/>
    </source>
</evidence>
<dbReference type="STRING" id="1174501.SAMN05216192_104221"/>
<dbReference type="CDD" id="cd18548">
    <property type="entry name" value="ABC_6TM_Tm287_like"/>
    <property type="match status" value="1"/>
</dbReference>
<evidence type="ECO:0000256" key="4">
    <source>
        <dbReference type="ARBA" id="ARBA00022692"/>
    </source>
</evidence>
<dbReference type="Pfam" id="PF00664">
    <property type="entry name" value="ABC_membrane"/>
    <property type="match status" value="1"/>
</dbReference>
<evidence type="ECO:0000256" key="2">
    <source>
        <dbReference type="ARBA" id="ARBA00022448"/>
    </source>
</evidence>
<dbReference type="InterPro" id="IPR036640">
    <property type="entry name" value="ABC1_TM_sf"/>
</dbReference>
<dbReference type="AlphaFoldDB" id="A0A1G8JL95"/>
<dbReference type="InterPro" id="IPR017871">
    <property type="entry name" value="ABC_transporter-like_CS"/>
</dbReference>
<dbReference type="PANTHER" id="PTHR43394">
    <property type="entry name" value="ATP-DEPENDENT PERMEASE MDL1, MITOCHONDRIAL"/>
    <property type="match status" value="1"/>
</dbReference>
<dbReference type="Gene3D" id="1.20.1560.10">
    <property type="entry name" value="ABC transporter type 1, transmembrane domain"/>
    <property type="match status" value="1"/>
</dbReference>
<evidence type="ECO:0000256" key="8">
    <source>
        <dbReference type="ARBA" id="ARBA00023136"/>
    </source>
</evidence>
<keyword evidence="2" id="KW-0813">Transport</keyword>
<keyword evidence="3" id="KW-1003">Cell membrane</keyword>
<feature type="transmembrane region" description="Helical" evidence="9">
    <location>
        <begin position="12"/>
        <end position="29"/>
    </location>
</feature>
<reference evidence="13" key="1">
    <citation type="submission" date="2016-10" db="EMBL/GenBank/DDBJ databases">
        <authorList>
            <person name="Varghese N."/>
            <person name="Submissions S."/>
        </authorList>
    </citation>
    <scope>NUCLEOTIDE SEQUENCE [LARGE SCALE GENOMIC DNA]</scope>
    <source>
        <strain evidence="13">CGMCC 1.11012</strain>
    </source>
</reference>
<dbReference type="InterPro" id="IPR003439">
    <property type="entry name" value="ABC_transporter-like_ATP-bd"/>
</dbReference>
<dbReference type="GO" id="GO:0005886">
    <property type="term" value="C:plasma membrane"/>
    <property type="evidence" value="ECO:0007669"/>
    <property type="project" value="UniProtKB-SubCell"/>
</dbReference>
<keyword evidence="4 9" id="KW-0812">Transmembrane</keyword>
<feature type="transmembrane region" description="Helical" evidence="9">
    <location>
        <begin position="279"/>
        <end position="297"/>
    </location>
</feature>
<dbReference type="GO" id="GO:0016887">
    <property type="term" value="F:ATP hydrolysis activity"/>
    <property type="evidence" value="ECO:0007669"/>
    <property type="project" value="InterPro"/>
</dbReference>
<dbReference type="FunFam" id="3.40.50.300:FF:000221">
    <property type="entry name" value="Multidrug ABC transporter ATP-binding protein"/>
    <property type="match status" value="1"/>
</dbReference>
<dbReference type="InterPro" id="IPR003593">
    <property type="entry name" value="AAA+_ATPase"/>
</dbReference>
<keyword evidence="8 9" id="KW-0472">Membrane</keyword>
<evidence type="ECO:0000256" key="6">
    <source>
        <dbReference type="ARBA" id="ARBA00022840"/>
    </source>
</evidence>
<evidence type="ECO:0000256" key="1">
    <source>
        <dbReference type="ARBA" id="ARBA00004651"/>
    </source>
</evidence>
<dbReference type="Gene3D" id="3.40.50.300">
    <property type="entry name" value="P-loop containing nucleotide triphosphate hydrolases"/>
    <property type="match status" value="1"/>
</dbReference>
<dbReference type="SUPFAM" id="SSF90123">
    <property type="entry name" value="ABC transporter transmembrane region"/>
    <property type="match status" value="1"/>
</dbReference>
<sequence length="589" mass="64231">MMWELRRYLKPYLKFMILAPLFMMLEVFFDLLQPTLAAHIVDNGIVSRNFSVIEQTGFLMLGVALLGLVTGVLCNFFASRASQNFGADIREALFTKVQTFSFENVDAFKSGSLMTRMTSDVVQVQNLVQMGLQGLVRSPSLLIGSVVMALIINRRLGLILLGTLIVLIAVVALLIRFSTPIFSAVQGKLDAVNTRIQENLAGIRVVKAFVRAGYETGRFREVNGEYTRVSIRAARFIALNSPIVTLIMNACLVTVLLYGGNQVSFGSVKAGDLVAFVNYVVQVLSSLLMVSSLLMNVSQAKVSADRIQEVLAAQPHIRSAEAKSECSLPGRSVKLENVSFSYNGSSDPKDLVLQGINIEAERGETVAIIGATGSGKTTLVQLIPRLYDVTSGSIQLDGQDIRGLPLQELRRRIGMILQESFLFTGTIRDNIAFGKPDAEQAEVEAAARIAQAHDFISRLPEGYETKLGQKGVNLSGGQKQRLSIARALLVRPPVLIMDDSMSALDARTERQLLGALKDITAEAVTFLIAQKISSVTEADTIIVLDDGEIAGSGSHEELLQNCKVYQEIYRSQFGSEEVPYVSEPAVQSV</sequence>
<evidence type="ECO:0000313" key="13">
    <source>
        <dbReference type="Proteomes" id="UP000199050"/>
    </source>
</evidence>
<protein>
    <submittedName>
        <fullName evidence="12">ATP-binding cassette, subfamily B</fullName>
    </submittedName>
</protein>
<comment type="subcellular location">
    <subcellularLocation>
        <location evidence="1">Cell membrane</location>
        <topology evidence="1">Multi-pass membrane protein</topology>
    </subcellularLocation>
</comment>
<organism evidence="12 13">
    <name type="scientific">Paenibacillus typhae</name>
    <dbReference type="NCBI Taxonomy" id="1174501"/>
    <lineage>
        <taxon>Bacteria</taxon>
        <taxon>Bacillati</taxon>
        <taxon>Bacillota</taxon>
        <taxon>Bacilli</taxon>
        <taxon>Bacillales</taxon>
        <taxon>Paenibacillaceae</taxon>
        <taxon>Paenibacillus</taxon>
    </lineage>
</organism>
<feature type="transmembrane region" description="Helical" evidence="9">
    <location>
        <begin position="58"/>
        <end position="78"/>
    </location>
</feature>
<evidence type="ECO:0000256" key="7">
    <source>
        <dbReference type="ARBA" id="ARBA00022989"/>
    </source>
</evidence>
<proteinExistence type="predicted"/>
<dbReference type="Pfam" id="PF00005">
    <property type="entry name" value="ABC_tran"/>
    <property type="match status" value="1"/>
</dbReference>
<evidence type="ECO:0000259" key="11">
    <source>
        <dbReference type="PROSITE" id="PS50929"/>
    </source>
</evidence>
<dbReference type="PANTHER" id="PTHR43394:SF1">
    <property type="entry name" value="ATP-BINDING CASSETTE SUB-FAMILY B MEMBER 10, MITOCHONDRIAL"/>
    <property type="match status" value="1"/>
</dbReference>
<feature type="transmembrane region" description="Helical" evidence="9">
    <location>
        <begin position="158"/>
        <end position="178"/>
    </location>
</feature>
<dbReference type="EMBL" id="FNDX01000004">
    <property type="protein sequence ID" value="SDI31936.1"/>
    <property type="molecule type" value="Genomic_DNA"/>
</dbReference>
<gene>
    <name evidence="12" type="ORF">SAMN05216192_104221</name>
</gene>
<dbReference type="GO" id="GO:0005524">
    <property type="term" value="F:ATP binding"/>
    <property type="evidence" value="ECO:0007669"/>
    <property type="project" value="UniProtKB-KW"/>
</dbReference>
<feature type="transmembrane region" description="Helical" evidence="9">
    <location>
        <begin position="236"/>
        <end position="259"/>
    </location>
</feature>
<evidence type="ECO:0000256" key="9">
    <source>
        <dbReference type="SAM" id="Phobius"/>
    </source>
</evidence>